<dbReference type="Pfam" id="PF01248">
    <property type="entry name" value="Ribosomal_L7Ae"/>
    <property type="match status" value="1"/>
</dbReference>
<proteinExistence type="inferred from homology"/>
<evidence type="ECO:0000313" key="7">
    <source>
        <dbReference type="WBParaSite" id="PTRK_0001700700.1"/>
    </source>
</evidence>
<organism evidence="5 7">
    <name type="scientific">Parastrongyloides trichosuri</name>
    <name type="common">Possum-specific nematode worm</name>
    <dbReference type="NCBI Taxonomy" id="131310"/>
    <lineage>
        <taxon>Eukaryota</taxon>
        <taxon>Metazoa</taxon>
        <taxon>Ecdysozoa</taxon>
        <taxon>Nematoda</taxon>
        <taxon>Chromadorea</taxon>
        <taxon>Rhabditida</taxon>
        <taxon>Tylenchina</taxon>
        <taxon>Panagrolaimomorpha</taxon>
        <taxon>Strongyloidoidea</taxon>
        <taxon>Strongyloididae</taxon>
        <taxon>Parastrongyloides</taxon>
    </lineage>
</organism>
<dbReference type="WBParaSite" id="PTRK_0001685300.1">
    <property type="protein sequence ID" value="PTRK_0001685300.1"/>
    <property type="gene ID" value="PTRK_0001685300"/>
</dbReference>
<dbReference type="InterPro" id="IPR018492">
    <property type="entry name" value="Ribosomal_eL8/Nhp2"/>
</dbReference>
<feature type="compositionally biased region" description="Polar residues" evidence="3">
    <location>
        <begin position="12"/>
        <end position="23"/>
    </location>
</feature>
<accession>A0A0N5A5M8</accession>
<dbReference type="GO" id="GO:1990904">
    <property type="term" value="C:ribonucleoprotein complex"/>
    <property type="evidence" value="ECO:0007669"/>
    <property type="project" value="UniProtKB-KW"/>
</dbReference>
<name>A0A0N5A5M8_PARTI</name>
<dbReference type="Gene3D" id="3.30.1330.30">
    <property type="match status" value="1"/>
</dbReference>
<evidence type="ECO:0000256" key="1">
    <source>
        <dbReference type="ARBA" id="ARBA00007337"/>
    </source>
</evidence>
<reference evidence="6 7" key="1">
    <citation type="submission" date="2017-02" db="UniProtKB">
        <authorList>
            <consortium name="WormBaseParasite"/>
        </authorList>
    </citation>
    <scope>IDENTIFICATION</scope>
</reference>
<feature type="region of interest" description="Disordered" evidence="3">
    <location>
        <begin position="1"/>
        <end position="26"/>
    </location>
</feature>
<keyword evidence="5" id="KW-1185">Reference proteome</keyword>
<evidence type="ECO:0000313" key="6">
    <source>
        <dbReference type="WBParaSite" id="PTRK_0001685300.1"/>
    </source>
</evidence>
<dbReference type="AlphaFoldDB" id="A0A0N5A5M8"/>
<dbReference type="InterPro" id="IPR004038">
    <property type="entry name" value="Ribosomal_eL8/eL30/eS12/Gad45"/>
</dbReference>
<dbReference type="InterPro" id="IPR029064">
    <property type="entry name" value="Ribosomal_eL30-like_sf"/>
</dbReference>
<evidence type="ECO:0000313" key="5">
    <source>
        <dbReference type="Proteomes" id="UP000038045"/>
    </source>
</evidence>
<keyword evidence="2" id="KW-0687">Ribonucleoprotein</keyword>
<sequence>MVKKELDETMDTSELNISSNPTEPVTEKGEYELLCENVNSIAKPLASRKLAKKIYKLIKKASKEKGSLEQGLNGVQRAIKKGEKGIVVLAGDVSPIDVYSHMPTYCEEKELPYVFTPARTHLGLAAGVARSVVVMLIKKHENYEDAFNELSGSIKSLIIE</sequence>
<feature type="domain" description="Ribosomal protein eL8/eL30/eS12/Gadd45" evidence="4">
    <location>
        <begin position="52"/>
        <end position="146"/>
    </location>
</feature>
<comment type="similarity">
    <text evidence="1">Belongs to the eukaryotic ribosomal protein eL8 family.</text>
</comment>
<evidence type="ECO:0000256" key="3">
    <source>
        <dbReference type="SAM" id="MobiDB-lite"/>
    </source>
</evidence>
<dbReference type="SUPFAM" id="SSF55315">
    <property type="entry name" value="L30e-like"/>
    <property type="match status" value="1"/>
</dbReference>
<dbReference type="STRING" id="131310.A0A0N5A5M8"/>
<dbReference type="Proteomes" id="UP000038045">
    <property type="component" value="Unplaced"/>
</dbReference>
<dbReference type="PANTHER" id="PTHR23105">
    <property type="entry name" value="RIBOSOMAL PROTEIN L7AE FAMILY MEMBER"/>
    <property type="match status" value="1"/>
</dbReference>
<evidence type="ECO:0000259" key="4">
    <source>
        <dbReference type="Pfam" id="PF01248"/>
    </source>
</evidence>
<evidence type="ECO:0000256" key="2">
    <source>
        <dbReference type="ARBA" id="ARBA00023274"/>
    </source>
</evidence>
<dbReference type="WBParaSite" id="PTRK_0001700700.1">
    <property type="protein sequence ID" value="PTRK_0001700700.1"/>
    <property type="gene ID" value="PTRK_0001700700"/>
</dbReference>
<dbReference type="GO" id="GO:0003723">
    <property type="term" value="F:RNA binding"/>
    <property type="evidence" value="ECO:0007669"/>
    <property type="project" value="InterPro"/>
</dbReference>
<dbReference type="InterPro" id="IPR050257">
    <property type="entry name" value="eL8/uL1-like"/>
</dbReference>
<dbReference type="PRINTS" id="PR00881">
    <property type="entry name" value="L7ARS6FAMILY"/>
</dbReference>
<protein>
    <submittedName>
        <fullName evidence="6 7">Ribosomal_L7Ae domain-containing protein</fullName>
    </submittedName>
</protein>